<dbReference type="Gene3D" id="2.40.50.100">
    <property type="match status" value="1"/>
</dbReference>
<accession>A0ABW7I559</accession>
<dbReference type="SUPFAM" id="SSF52540">
    <property type="entry name" value="P-loop containing nucleoside triphosphate hydrolases"/>
    <property type="match status" value="1"/>
</dbReference>
<dbReference type="InterPro" id="IPR003593">
    <property type="entry name" value="AAA+_ATPase"/>
</dbReference>
<feature type="domain" description="ABC transporter" evidence="8">
    <location>
        <begin position="20"/>
        <end position="254"/>
    </location>
</feature>
<keyword evidence="5 7" id="KW-1278">Translocase</keyword>
<dbReference type="InterPro" id="IPR017879">
    <property type="entry name" value="PotA_ATP-bd"/>
</dbReference>
<dbReference type="PANTHER" id="PTHR42781">
    <property type="entry name" value="SPERMIDINE/PUTRESCINE IMPORT ATP-BINDING PROTEIN POTA"/>
    <property type="match status" value="1"/>
</dbReference>
<dbReference type="InterPro" id="IPR005893">
    <property type="entry name" value="PotA-like"/>
</dbReference>
<keyword evidence="1 7" id="KW-0813">Transport</keyword>
<dbReference type="EC" id="7.6.2.11" evidence="7"/>
<comment type="caution">
    <text evidence="9">The sequence shown here is derived from an EMBL/GenBank/DDBJ whole genome shotgun (WGS) entry which is preliminary data.</text>
</comment>
<comment type="similarity">
    <text evidence="7">Belongs to the ABC transporter superfamily. Spermidine/putrescine importer (TC 3.A.1.11.1) family.</text>
</comment>
<proteinExistence type="inferred from homology"/>
<dbReference type="InterPro" id="IPR017871">
    <property type="entry name" value="ABC_transporter-like_CS"/>
</dbReference>
<comment type="function">
    <text evidence="7">Part of the ABC transporter complex PotABCD involved in spermidine/putrescine import. Responsible for energy coupling to the transport system.</text>
</comment>
<dbReference type="Proteomes" id="UP001607157">
    <property type="component" value="Unassembled WGS sequence"/>
</dbReference>
<evidence type="ECO:0000256" key="5">
    <source>
        <dbReference type="ARBA" id="ARBA00022967"/>
    </source>
</evidence>
<evidence type="ECO:0000259" key="8">
    <source>
        <dbReference type="PROSITE" id="PS50893"/>
    </source>
</evidence>
<organism evidence="9 10">
    <name type="scientific">Roseovarius aquimarinus</name>
    <dbReference type="NCBI Taxonomy" id="1229156"/>
    <lineage>
        <taxon>Bacteria</taxon>
        <taxon>Pseudomonadati</taxon>
        <taxon>Pseudomonadota</taxon>
        <taxon>Alphaproteobacteria</taxon>
        <taxon>Rhodobacterales</taxon>
        <taxon>Roseobacteraceae</taxon>
        <taxon>Roseovarius</taxon>
    </lineage>
</organism>
<dbReference type="InterPro" id="IPR013611">
    <property type="entry name" value="Transp-assoc_OB_typ2"/>
</dbReference>
<evidence type="ECO:0000256" key="3">
    <source>
        <dbReference type="ARBA" id="ARBA00022741"/>
    </source>
</evidence>
<dbReference type="EMBL" id="JBIHMM010000001">
    <property type="protein sequence ID" value="MFH0253304.1"/>
    <property type="molecule type" value="Genomic_DNA"/>
</dbReference>
<evidence type="ECO:0000256" key="2">
    <source>
        <dbReference type="ARBA" id="ARBA00022475"/>
    </source>
</evidence>
<dbReference type="InterPro" id="IPR008995">
    <property type="entry name" value="Mo/tungstate-bd_C_term_dom"/>
</dbReference>
<evidence type="ECO:0000256" key="4">
    <source>
        <dbReference type="ARBA" id="ARBA00022840"/>
    </source>
</evidence>
<keyword evidence="2 7" id="KW-1003">Cell membrane</keyword>
<dbReference type="Pfam" id="PF08402">
    <property type="entry name" value="TOBE_2"/>
    <property type="match status" value="1"/>
</dbReference>
<dbReference type="RefSeq" id="WP_377167938.1">
    <property type="nucleotide sequence ID" value="NZ_JBHTJC010000001.1"/>
</dbReference>
<evidence type="ECO:0000313" key="10">
    <source>
        <dbReference type="Proteomes" id="UP001607157"/>
    </source>
</evidence>
<dbReference type="Gene3D" id="3.40.50.300">
    <property type="entry name" value="P-loop containing nucleotide triphosphate hydrolases"/>
    <property type="match status" value="1"/>
</dbReference>
<dbReference type="SUPFAM" id="SSF50331">
    <property type="entry name" value="MOP-like"/>
    <property type="match status" value="1"/>
</dbReference>
<keyword evidence="3 7" id="KW-0547">Nucleotide-binding</keyword>
<dbReference type="InterPro" id="IPR050093">
    <property type="entry name" value="ABC_SmlMolc_Importer"/>
</dbReference>
<dbReference type="InterPro" id="IPR027417">
    <property type="entry name" value="P-loop_NTPase"/>
</dbReference>
<reference evidence="9 10" key="1">
    <citation type="submission" date="2024-10" db="EMBL/GenBank/DDBJ databases">
        <authorList>
            <person name="Yang X.-N."/>
        </authorList>
    </citation>
    <scope>NUCLEOTIDE SEQUENCE [LARGE SCALE GENOMIC DNA]</scope>
    <source>
        <strain evidence="9 10">CAU 1059</strain>
    </source>
</reference>
<evidence type="ECO:0000313" key="9">
    <source>
        <dbReference type="EMBL" id="MFH0253304.1"/>
    </source>
</evidence>
<protein>
    <recommendedName>
        <fullName evidence="7">Spermidine/putrescine import ATP-binding protein PotA</fullName>
        <ecNumber evidence="7">7.6.2.11</ecNumber>
    </recommendedName>
</protein>
<dbReference type="PANTHER" id="PTHR42781:SF4">
    <property type="entry name" value="SPERMIDINE_PUTRESCINE IMPORT ATP-BINDING PROTEIN POTA"/>
    <property type="match status" value="1"/>
</dbReference>
<dbReference type="PROSITE" id="PS00211">
    <property type="entry name" value="ABC_TRANSPORTER_1"/>
    <property type="match status" value="1"/>
</dbReference>
<keyword evidence="4 7" id="KW-0067">ATP-binding</keyword>
<name>A0ABW7I559_9RHOB</name>
<gene>
    <name evidence="7" type="primary">potA</name>
    <name evidence="9" type="ORF">ACGRVM_05345</name>
</gene>
<dbReference type="SMART" id="SM00382">
    <property type="entry name" value="AAA"/>
    <property type="match status" value="1"/>
</dbReference>
<comment type="subunit">
    <text evidence="7">The complex is composed of two ATP-binding proteins (PotA), two transmembrane proteins (PotB and PotC) and a solute-binding protein (PotD).</text>
</comment>
<dbReference type="Pfam" id="PF00005">
    <property type="entry name" value="ABC_tran"/>
    <property type="match status" value="1"/>
</dbReference>
<dbReference type="GO" id="GO:0005524">
    <property type="term" value="F:ATP binding"/>
    <property type="evidence" value="ECO:0007669"/>
    <property type="project" value="UniProtKB-KW"/>
</dbReference>
<evidence type="ECO:0000256" key="7">
    <source>
        <dbReference type="RuleBase" id="RU364083"/>
    </source>
</evidence>
<evidence type="ECO:0000256" key="1">
    <source>
        <dbReference type="ARBA" id="ARBA00022448"/>
    </source>
</evidence>
<evidence type="ECO:0000256" key="6">
    <source>
        <dbReference type="ARBA" id="ARBA00023136"/>
    </source>
</evidence>
<comment type="catalytic activity">
    <reaction evidence="7">
        <text>ATP + H2O + polyamine-[polyamine-binding protein]Side 1 = ADP + phosphate + polyamineSide 2 + [polyamine-binding protein]Side 1.</text>
        <dbReference type="EC" id="7.6.2.11"/>
    </reaction>
</comment>
<dbReference type="NCBIfam" id="TIGR01187">
    <property type="entry name" value="potA"/>
    <property type="match status" value="1"/>
</dbReference>
<dbReference type="CDD" id="cd03300">
    <property type="entry name" value="ABC_PotA_N"/>
    <property type="match status" value="1"/>
</dbReference>
<keyword evidence="6 7" id="KW-0472">Membrane</keyword>
<dbReference type="InterPro" id="IPR003439">
    <property type="entry name" value="ABC_transporter-like_ATP-bd"/>
</dbReference>
<keyword evidence="10" id="KW-1185">Reference proteome</keyword>
<sequence length="368" mass="39525">MQQSAQHAETAPEAAEDVMIHAGHVTKTFGQGAGKITALDAVSVDIRKNEFFTLLGPSGCGKTTLLRLIAGFELPDGGQILLDGQEIGHLPPYKRPVNTVFQSYALFPHMSVARNIGFGLEMQGRPKSEIKEAVERMLALVQMEHLASRRTDQLSGGQQQRVALARALAPRPKVLLLDEPLSALDLKLRKEMQIELKRLQSETGITFVFVTHDQEEALTMSDRIAVMKAGAILQVGRPKEIYNNPARRFVADFIGDINILEGDLAEQGAKVVLPGGTKVGAVLPEGAAREGRVSVAIRPENMGLTAPDAPDAAMKGRVGNIVYFGAGHNVHVELAGGGEVMVRRAQTDAEIGSEVGLTVPDAVQVLVD</sequence>
<dbReference type="PROSITE" id="PS50893">
    <property type="entry name" value="ABC_TRANSPORTER_2"/>
    <property type="match status" value="1"/>
</dbReference>